<dbReference type="InterPro" id="IPR012338">
    <property type="entry name" value="Beta-lactam/transpept-like"/>
</dbReference>
<organism evidence="8">
    <name type="scientific">hydrothermal vent metagenome</name>
    <dbReference type="NCBI Taxonomy" id="652676"/>
    <lineage>
        <taxon>unclassified sequences</taxon>
        <taxon>metagenomes</taxon>
        <taxon>ecological metagenomes</taxon>
    </lineage>
</organism>
<dbReference type="InterPro" id="IPR036138">
    <property type="entry name" value="PBP_dimer_sf"/>
</dbReference>
<dbReference type="InterPro" id="IPR005543">
    <property type="entry name" value="PASTA_dom"/>
</dbReference>
<keyword evidence="6" id="KW-1133">Transmembrane helix</keyword>
<comment type="catalytic activity">
    <reaction evidence="1">
        <text>a beta-lactam + H2O = a substituted beta-amino acid</text>
        <dbReference type="Rhea" id="RHEA:20401"/>
        <dbReference type="ChEBI" id="CHEBI:15377"/>
        <dbReference type="ChEBI" id="CHEBI:35627"/>
        <dbReference type="ChEBI" id="CHEBI:140347"/>
        <dbReference type="EC" id="3.5.2.6"/>
    </reaction>
</comment>
<keyword evidence="8" id="KW-0328">Glycosyltransferase</keyword>
<dbReference type="Pfam" id="PF03793">
    <property type="entry name" value="PASTA"/>
    <property type="match status" value="1"/>
</dbReference>
<keyword evidence="8" id="KW-0808">Transferase</keyword>
<protein>
    <recommendedName>
        <fullName evidence="2">beta-lactamase</fullName>
        <ecNumber evidence="2">3.5.2.6</ecNumber>
    </recommendedName>
</protein>
<dbReference type="Pfam" id="PF03717">
    <property type="entry name" value="PBP_dimer"/>
    <property type="match status" value="1"/>
</dbReference>
<dbReference type="GO" id="GO:0016757">
    <property type="term" value="F:glycosyltransferase activity"/>
    <property type="evidence" value="ECO:0007669"/>
    <property type="project" value="UniProtKB-KW"/>
</dbReference>
<proteinExistence type="predicted"/>
<keyword evidence="6" id="KW-0472">Membrane</keyword>
<evidence type="ECO:0000259" key="7">
    <source>
        <dbReference type="PROSITE" id="PS51178"/>
    </source>
</evidence>
<feature type="transmembrane region" description="Helical" evidence="6">
    <location>
        <begin position="12"/>
        <end position="32"/>
    </location>
</feature>
<evidence type="ECO:0000256" key="2">
    <source>
        <dbReference type="ARBA" id="ARBA00012865"/>
    </source>
</evidence>
<name>A0A3B0UXA4_9ZZZZ</name>
<dbReference type="GO" id="GO:0008800">
    <property type="term" value="F:beta-lactamase activity"/>
    <property type="evidence" value="ECO:0007669"/>
    <property type="project" value="UniProtKB-EC"/>
</dbReference>
<dbReference type="SUPFAM" id="SSF56601">
    <property type="entry name" value="beta-lactamase/transpeptidase-like"/>
    <property type="match status" value="1"/>
</dbReference>
<dbReference type="GO" id="GO:0005886">
    <property type="term" value="C:plasma membrane"/>
    <property type="evidence" value="ECO:0007669"/>
    <property type="project" value="TreeGrafter"/>
</dbReference>
<dbReference type="GO" id="GO:0008658">
    <property type="term" value="F:penicillin binding"/>
    <property type="evidence" value="ECO:0007669"/>
    <property type="project" value="InterPro"/>
</dbReference>
<dbReference type="Gene3D" id="3.90.1310.10">
    <property type="entry name" value="Penicillin-binding protein 2a (Domain 2)"/>
    <property type="match status" value="1"/>
</dbReference>
<dbReference type="InterPro" id="IPR005311">
    <property type="entry name" value="PBP_dimer"/>
</dbReference>
<dbReference type="Gene3D" id="3.40.710.10">
    <property type="entry name" value="DD-peptidase/beta-lactamase superfamily"/>
    <property type="match status" value="1"/>
</dbReference>
<dbReference type="GO" id="GO:0051301">
    <property type="term" value="P:cell division"/>
    <property type="evidence" value="ECO:0007669"/>
    <property type="project" value="UniProtKB-KW"/>
</dbReference>
<dbReference type="PROSITE" id="PS51178">
    <property type="entry name" value="PASTA"/>
    <property type="match status" value="1"/>
</dbReference>
<dbReference type="GO" id="GO:0046677">
    <property type="term" value="P:response to antibiotic"/>
    <property type="evidence" value="ECO:0007669"/>
    <property type="project" value="UniProtKB-KW"/>
</dbReference>
<dbReference type="PANTHER" id="PTHR30627:SF6">
    <property type="entry name" value="BETA-LACTAMASE YBXI-RELATED"/>
    <property type="match status" value="1"/>
</dbReference>
<evidence type="ECO:0000256" key="3">
    <source>
        <dbReference type="ARBA" id="ARBA00022729"/>
    </source>
</evidence>
<evidence type="ECO:0000256" key="1">
    <source>
        <dbReference type="ARBA" id="ARBA00001526"/>
    </source>
</evidence>
<dbReference type="PANTHER" id="PTHR30627">
    <property type="entry name" value="PEPTIDOGLYCAN D,D-TRANSPEPTIDASE"/>
    <property type="match status" value="1"/>
</dbReference>
<evidence type="ECO:0000256" key="6">
    <source>
        <dbReference type="SAM" id="Phobius"/>
    </source>
</evidence>
<keyword evidence="6" id="KW-0812">Transmembrane</keyword>
<keyword evidence="8" id="KW-0131">Cell cycle</keyword>
<reference evidence="8" key="1">
    <citation type="submission" date="2018-06" db="EMBL/GenBank/DDBJ databases">
        <authorList>
            <person name="Zhirakovskaya E."/>
        </authorList>
    </citation>
    <scope>NUCLEOTIDE SEQUENCE</scope>
</reference>
<dbReference type="GO" id="GO:0071555">
    <property type="term" value="P:cell wall organization"/>
    <property type="evidence" value="ECO:0007669"/>
    <property type="project" value="TreeGrafter"/>
</dbReference>
<evidence type="ECO:0000256" key="5">
    <source>
        <dbReference type="ARBA" id="ARBA00023251"/>
    </source>
</evidence>
<gene>
    <name evidence="8" type="ORF">MNBD_DELTA03-883</name>
</gene>
<dbReference type="InterPro" id="IPR050515">
    <property type="entry name" value="Beta-lactam/transpept"/>
</dbReference>
<keyword evidence="4" id="KW-0378">Hydrolase</keyword>
<dbReference type="AlphaFoldDB" id="A0A3B0UXA4"/>
<dbReference type="SUPFAM" id="SSF56519">
    <property type="entry name" value="Penicillin binding protein dimerisation domain"/>
    <property type="match status" value="1"/>
</dbReference>
<keyword evidence="8" id="KW-0132">Cell division</keyword>
<sequence length="658" mass="72611">MRYQRQTARRGRGWLWLFIILLAVAGYFLWYVTSYHRAPSGVKKAVRPRSAKVDKFIAAESPLRRDIYDRNMRPLALSIRSYSVNLRPMELKPGPAGIKQLRKIPGLHNRQIAGLRNGQASVQLKKYISAAEADRIARLKISGIHLRAAEHRFYPYGDAAAQVIGFTKDGQGLAGVEFTYDSVLTGDLLPASRVLKAAGINISNLTGGAAVVLSLDVKLQMLLEKTLKGLIKKRGAGSAMALLLNAADGRIEALANIPSYDPNRYWQYDSFNRRNRALKDPVLLGGMFRYLQIAAALRSGLLKPPSLNGSQKVIAHLVPRFMKLPVRGVTGLNKGVWQKIQDGVYYGPGLGAMQEITAALPPRLVVNALDGLVDTAFTTTDITPLTPVSLVDLTAVFGRLINGGKGLRPHLLDGLRLDGSKKILAADFKTAAAVDHKYPGREFLNILRKGRNGAKGPIVLESLLTAADKEAASIEFKEAGTAGKQGIEPPPEKKVIYNSLSMGIQTGRTPLVLLIALEGLTKPGSGSLCGAAIGRILRGRRRIYRRKLAVRPVRRDYFAVWQRWRIKHERAAKRERAKSTTGVMPDVRGYSLRRALRRLSGLKVRLVISGAGQVKWQQPRPGVRLRDNELCRLRLRFLEVKQRVNEHFGSGTGKAVNR</sequence>
<keyword evidence="5" id="KW-0046">Antibiotic resistance</keyword>
<feature type="domain" description="PASTA" evidence="7">
    <location>
        <begin position="578"/>
        <end position="639"/>
    </location>
</feature>
<dbReference type="EC" id="3.5.2.6" evidence="2"/>
<dbReference type="EMBL" id="UOEX01000011">
    <property type="protein sequence ID" value="VAW32743.1"/>
    <property type="molecule type" value="Genomic_DNA"/>
</dbReference>
<evidence type="ECO:0000313" key="8">
    <source>
        <dbReference type="EMBL" id="VAW32743.1"/>
    </source>
</evidence>
<accession>A0A3B0UXA4</accession>
<dbReference type="SUPFAM" id="SSF54184">
    <property type="entry name" value="Penicillin-binding protein 2x (pbp-2x), c-terminal domain"/>
    <property type="match status" value="1"/>
</dbReference>
<keyword evidence="3" id="KW-0732">Signal</keyword>
<evidence type="ECO:0000256" key="4">
    <source>
        <dbReference type="ARBA" id="ARBA00022801"/>
    </source>
</evidence>